<dbReference type="OrthoDB" id="63112at2759"/>
<reference evidence="1" key="1">
    <citation type="submission" date="2020-05" db="EMBL/GenBank/DDBJ databases">
        <title>Mycena genomes resolve the evolution of fungal bioluminescence.</title>
        <authorList>
            <person name="Tsai I.J."/>
        </authorList>
    </citation>
    <scope>NUCLEOTIDE SEQUENCE</scope>
    <source>
        <strain evidence="1">CCC161011</strain>
    </source>
</reference>
<dbReference type="InterPro" id="IPR013893">
    <property type="entry name" value="RNase_P_Rpp40"/>
</dbReference>
<keyword evidence="2" id="KW-1185">Reference proteome</keyword>
<dbReference type="GO" id="GO:0000172">
    <property type="term" value="C:ribonuclease MRP complex"/>
    <property type="evidence" value="ECO:0007669"/>
    <property type="project" value="TreeGrafter"/>
</dbReference>
<evidence type="ECO:0000313" key="2">
    <source>
        <dbReference type="Proteomes" id="UP000620124"/>
    </source>
</evidence>
<dbReference type="AlphaFoldDB" id="A0A8H7D1Z2"/>
<comment type="caution">
    <text evidence="1">The sequence shown here is derived from an EMBL/GenBank/DDBJ whole genome shotgun (WGS) entry which is preliminary data.</text>
</comment>
<dbReference type="EMBL" id="JACAZI010000007">
    <property type="protein sequence ID" value="KAF7356472.1"/>
    <property type="molecule type" value="Genomic_DNA"/>
</dbReference>
<dbReference type="Proteomes" id="UP000620124">
    <property type="component" value="Unassembled WGS sequence"/>
</dbReference>
<gene>
    <name evidence="1" type="ORF">MVEN_00980300</name>
</gene>
<dbReference type="Pfam" id="PF08584">
    <property type="entry name" value="Ribonuc_P_40"/>
    <property type="match status" value="1"/>
</dbReference>
<dbReference type="GO" id="GO:0001682">
    <property type="term" value="P:tRNA 5'-leader removal"/>
    <property type="evidence" value="ECO:0007669"/>
    <property type="project" value="InterPro"/>
</dbReference>
<dbReference type="GO" id="GO:0004526">
    <property type="term" value="F:ribonuclease P activity"/>
    <property type="evidence" value="ECO:0007669"/>
    <property type="project" value="TreeGrafter"/>
</dbReference>
<dbReference type="PANTHER" id="PTHR15396">
    <property type="entry name" value="RIBONUCLEASE P PROTEIN SUBUNIT P40"/>
    <property type="match status" value="1"/>
</dbReference>
<dbReference type="GO" id="GO:0000447">
    <property type="term" value="P:endonucleolytic cleavage in ITS1 to separate SSU-rRNA from 5.8S rRNA and LSU-rRNA from tricistronic rRNA transcript (SSU-rRNA, 5.8S rRNA, LSU-rRNA)"/>
    <property type="evidence" value="ECO:0007669"/>
    <property type="project" value="TreeGrafter"/>
</dbReference>
<name>A0A8H7D1Z2_9AGAR</name>
<protein>
    <submittedName>
        <fullName evidence="1">Ribonuclease P protein subunit p40</fullName>
    </submittedName>
</protein>
<dbReference type="GO" id="GO:0030681">
    <property type="term" value="C:multimeric ribonuclease P complex"/>
    <property type="evidence" value="ECO:0007669"/>
    <property type="project" value="TreeGrafter"/>
</dbReference>
<evidence type="ECO:0000313" key="1">
    <source>
        <dbReference type="EMBL" id="KAF7356472.1"/>
    </source>
</evidence>
<dbReference type="PANTHER" id="PTHR15396:SF1">
    <property type="entry name" value="RIBONUCLEASE P PROTEIN SUBUNIT P40"/>
    <property type="match status" value="1"/>
</dbReference>
<accession>A0A8H7D1Z2</accession>
<organism evidence="1 2">
    <name type="scientific">Mycena venus</name>
    <dbReference type="NCBI Taxonomy" id="2733690"/>
    <lineage>
        <taxon>Eukaryota</taxon>
        <taxon>Fungi</taxon>
        <taxon>Dikarya</taxon>
        <taxon>Basidiomycota</taxon>
        <taxon>Agaricomycotina</taxon>
        <taxon>Agaricomycetes</taxon>
        <taxon>Agaricomycetidae</taxon>
        <taxon>Agaricales</taxon>
        <taxon>Marasmiineae</taxon>
        <taxon>Mycenaceae</taxon>
        <taxon>Mycena</taxon>
    </lineage>
</organism>
<proteinExistence type="predicted"/>
<sequence length="382" mass="42059">MDIPDPPRQRVHISTGDLPSKKIQTLAAAHPFTQQERSSVLDIVFPANDALEMALCKLETAYVKASMELASLVEQAETFVSPLEMKSNVTALSVTPHSDNIWCLDQRGVLTLHLSAESYQTLGITGQKLPFKSRSSEHTVTLPLQPSADSLKNRQKRDAALKAWDMRRSQAGEAPWTVLYCANDAEATTQFAASNGHANLMRMVKCQTTASHSVRVPTVNLPARPPTSDLDAVEDWDEEMHALFEWVGMAGLGSQRLQANDRADAYVAVYEPPQSSTATVGDVTRLQWRGFLSPDFVQSVMDVVLSVESPHPQFVSITSHAFPAAPVSYIPPGKDKDRNLRTPARVPSEDGEDTWSLLVAREGDTKRWCLAESIGPLDTRWG</sequence>
<dbReference type="GO" id="GO:0000171">
    <property type="term" value="F:ribonuclease MRP activity"/>
    <property type="evidence" value="ECO:0007669"/>
    <property type="project" value="TreeGrafter"/>
</dbReference>